<feature type="signal peptide" evidence="1">
    <location>
        <begin position="1"/>
        <end position="17"/>
    </location>
</feature>
<dbReference type="AlphaFoldDB" id="A0AAN6PIK1"/>
<organism evidence="2 3">
    <name type="scientific">Parachaetomium inaequale</name>
    <dbReference type="NCBI Taxonomy" id="2588326"/>
    <lineage>
        <taxon>Eukaryota</taxon>
        <taxon>Fungi</taxon>
        <taxon>Dikarya</taxon>
        <taxon>Ascomycota</taxon>
        <taxon>Pezizomycotina</taxon>
        <taxon>Sordariomycetes</taxon>
        <taxon>Sordariomycetidae</taxon>
        <taxon>Sordariales</taxon>
        <taxon>Chaetomiaceae</taxon>
        <taxon>Parachaetomium</taxon>
    </lineage>
</organism>
<evidence type="ECO:0000313" key="3">
    <source>
        <dbReference type="Proteomes" id="UP001303115"/>
    </source>
</evidence>
<name>A0AAN6PIK1_9PEZI</name>
<comment type="caution">
    <text evidence="2">The sequence shown here is derived from an EMBL/GenBank/DDBJ whole genome shotgun (WGS) entry which is preliminary data.</text>
</comment>
<protein>
    <submittedName>
        <fullName evidence="2">Uncharacterized protein</fullName>
    </submittedName>
</protein>
<evidence type="ECO:0000256" key="1">
    <source>
        <dbReference type="SAM" id="SignalP"/>
    </source>
</evidence>
<keyword evidence="1" id="KW-0732">Signal</keyword>
<sequence length="97" mass="10136">MRFIATLALSLAAAVTAAPGPGALAARQECTVDCTCLAEDRTRSWPDTQRCCVPNGGTLDTPAEYCRGIPSDTAEAGFGGCCGTGFRFECRTIICPQ</sequence>
<evidence type="ECO:0000313" key="2">
    <source>
        <dbReference type="EMBL" id="KAK4041628.1"/>
    </source>
</evidence>
<dbReference type="Proteomes" id="UP001303115">
    <property type="component" value="Unassembled WGS sequence"/>
</dbReference>
<keyword evidence="3" id="KW-1185">Reference proteome</keyword>
<accession>A0AAN6PIK1</accession>
<feature type="chain" id="PRO_5042916487" evidence="1">
    <location>
        <begin position="18"/>
        <end position="97"/>
    </location>
</feature>
<dbReference type="EMBL" id="MU854354">
    <property type="protein sequence ID" value="KAK4041628.1"/>
    <property type="molecule type" value="Genomic_DNA"/>
</dbReference>
<gene>
    <name evidence="2" type="ORF">C8A01DRAFT_34352</name>
</gene>
<proteinExistence type="predicted"/>
<reference evidence="3" key="1">
    <citation type="journal article" date="2023" name="Mol. Phylogenet. Evol.">
        <title>Genome-scale phylogeny and comparative genomics of the fungal order Sordariales.</title>
        <authorList>
            <person name="Hensen N."/>
            <person name="Bonometti L."/>
            <person name="Westerberg I."/>
            <person name="Brannstrom I.O."/>
            <person name="Guillou S."/>
            <person name="Cros-Aarteil S."/>
            <person name="Calhoun S."/>
            <person name="Haridas S."/>
            <person name="Kuo A."/>
            <person name="Mondo S."/>
            <person name="Pangilinan J."/>
            <person name="Riley R."/>
            <person name="LaButti K."/>
            <person name="Andreopoulos B."/>
            <person name="Lipzen A."/>
            <person name="Chen C."/>
            <person name="Yan M."/>
            <person name="Daum C."/>
            <person name="Ng V."/>
            <person name="Clum A."/>
            <person name="Steindorff A."/>
            <person name="Ohm R.A."/>
            <person name="Martin F."/>
            <person name="Silar P."/>
            <person name="Natvig D.O."/>
            <person name="Lalanne C."/>
            <person name="Gautier V."/>
            <person name="Ament-Velasquez S.L."/>
            <person name="Kruys A."/>
            <person name="Hutchinson M.I."/>
            <person name="Powell A.J."/>
            <person name="Barry K."/>
            <person name="Miller A.N."/>
            <person name="Grigoriev I.V."/>
            <person name="Debuchy R."/>
            <person name="Gladieux P."/>
            <person name="Hiltunen Thoren M."/>
            <person name="Johannesson H."/>
        </authorList>
    </citation>
    <scope>NUCLEOTIDE SEQUENCE [LARGE SCALE GENOMIC DNA]</scope>
    <source>
        <strain evidence="3">CBS 284.82</strain>
    </source>
</reference>